<name>A0A9P8TIL2_9ASCO</name>
<gene>
    <name evidence="1" type="ORF">WICMUC_000056</name>
</gene>
<dbReference type="EMBL" id="JAEUBF010000026">
    <property type="protein sequence ID" value="KAH3680913.1"/>
    <property type="molecule type" value="Genomic_DNA"/>
</dbReference>
<evidence type="ECO:0000313" key="2">
    <source>
        <dbReference type="Proteomes" id="UP000769528"/>
    </source>
</evidence>
<organism evidence="1 2">
    <name type="scientific">Wickerhamomyces mucosus</name>
    <dbReference type="NCBI Taxonomy" id="1378264"/>
    <lineage>
        <taxon>Eukaryota</taxon>
        <taxon>Fungi</taxon>
        <taxon>Dikarya</taxon>
        <taxon>Ascomycota</taxon>
        <taxon>Saccharomycotina</taxon>
        <taxon>Saccharomycetes</taxon>
        <taxon>Phaffomycetales</taxon>
        <taxon>Wickerhamomycetaceae</taxon>
        <taxon>Wickerhamomyces</taxon>
    </lineage>
</organism>
<evidence type="ECO:0000313" key="1">
    <source>
        <dbReference type="EMBL" id="KAH3680913.1"/>
    </source>
</evidence>
<dbReference type="AlphaFoldDB" id="A0A9P8TIL2"/>
<reference evidence="1" key="1">
    <citation type="journal article" date="2021" name="Open Biol.">
        <title>Shared evolutionary footprints suggest mitochondrial oxidative damage underlies multiple complex I losses in fungi.</title>
        <authorList>
            <person name="Schikora-Tamarit M.A."/>
            <person name="Marcet-Houben M."/>
            <person name="Nosek J."/>
            <person name="Gabaldon T."/>
        </authorList>
    </citation>
    <scope>NUCLEOTIDE SEQUENCE</scope>
    <source>
        <strain evidence="1">CBS6341</strain>
    </source>
</reference>
<protein>
    <recommendedName>
        <fullName evidence="3">F-box domain-containing protein</fullName>
    </recommendedName>
</protein>
<accession>A0A9P8TIL2</accession>
<sequence length="399" mass="47829">MVQSILKIDTFPNEIWYKIFRLINSFDTLSVLSDLNENFEKLIGYTTLRIDIFKQGYNISRFGPSKLSVKTKIVEIPQEYDSIEKIIVYAKREINKSRFKYSNVFVRIFDIDILVTDLPLLIPDKFKVKKNIYIHFQIFGDEIFHNKILSNLQKTTNYSMDSFEYQNIFPFVPFLSEKIHYNRIDKELFFESFTTESSLFEAYNSPDEINKNNVKNQLNSGFLEKGIKTSVEIIFLNNNYSIQNGYKYTDKNEINVVPFLNRIESFENEIIRSFYQLYRIISIHKCQNFSQIWRNKEKMMIFMSKLNSDETQRAIKFKSDKYLSKIRSKSLHPVVNFFKFLNNNPHLVRTIKVKLYFDEDKFQQLSNKRSMILHEFGEKLYESRNQFKIFARRLFNFAL</sequence>
<evidence type="ECO:0008006" key="3">
    <source>
        <dbReference type="Google" id="ProtNLM"/>
    </source>
</evidence>
<reference evidence="1" key="2">
    <citation type="submission" date="2021-01" db="EMBL/GenBank/DDBJ databases">
        <authorList>
            <person name="Schikora-Tamarit M.A."/>
        </authorList>
    </citation>
    <scope>NUCLEOTIDE SEQUENCE</scope>
    <source>
        <strain evidence="1">CBS6341</strain>
    </source>
</reference>
<dbReference type="Proteomes" id="UP000769528">
    <property type="component" value="Unassembled WGS sequence"/>
</dbReference>
<keyword evidence="2" id="KW-1185">Reference proteome</keyword>
<comment type="caution">
    <text evidence="1">The sequence shown here is derived from an EMBL/GenBank/DDBJ whole genome shotgun (WGS) entry which is preliminary data.</text>
</comment>
<proteinExistence type="predicted"/>